<protein>
    <recommendedName>
        <fullName evidence="1">AB hydrolase-1 domain-containing protein</fullName>
    </recommendedName>
</protein>
<dbReference type="Pfam" id="PF00561">
    <property type="entry name" value="Abhydrolase_1"/>
    <property type="match status" value="1"/>
</dbReference>
<dbReference type="EMBL" id="CAXAJV020001281">
    <property type="protein sequence ID" value="CAL7934698.1"/>
    <property type="molecule type" value="Genomic_DNA"/>
</dbReference>
<dbReference type="InterPro" id="IPR029058">
    <property type="entry name" value="AB_hydrolase_fold"/>
</dbReference>
<dbReference type="InterPro" id="IPR000073">
    <property type="entry name" value="AB_hydrolase_1"/>
</dbReference>
<evidence type="ECO:0000313" key="2">
    <source>
        <dbReference type="EMBL" id="CAL7934698.1"/>
    </source>
</evidence>
<dbReference type="PANTHER" id="PTHR46331:SF2">
    <property type="entry name" value="VALACYCLOVIR HYDROLASE"/>
    <property type="match status" value="1"/>
</dbReference>
<dbReference type="Proteomes" id="UP001642520">
    <property type="component" value="Unassembled WGS sequence"/>
</dbReference>
<sequence length="292" mass="33143">MLAKLCRNSMNKIPFHQTVHPLRWTNGGKRFSSTVQSGLKEQKVNVDGVNINYLRVGIGEHPVLLLPGAVGSIWTDFKPQIEGLDKGKLTLVVWDPPGYGKSRPPDRTFPDDYLQRDAVWACNLMKVLGYAKFSLIGWSDGGVTSLMLASMFPDNVRKMVAVAAQAYVMPEETDIYKQYRNIDGWSEKMRAPLIAVYGEEYLRATWSNWVDAILRIYEKQNGDLCKKSLAKIKCPSLIVQGKKDPLVLFEHSIYLKEHIVGAKLKIFENGAHNLHLRYPEEFNDSVIKFLTE</sequence>
<gene>
    <name evidence="2" type="ORF">XYLVIOL_LOCUS1170</name>
</gene>
<feature type="domain" description="AB hydrolase-1" evidence="1">
    <location>
        <begin position="62"/>
        <end position="192"/>
    </location>
</feature>
<name>A0ABP1N520_XYLVO</name>
<accession>A0ABP1N520</accession>
<dbReference type="SUPFAM" id="SSF53474">
    <property type="entry name" value="alpha/beta-Hydrolases"/>
    <property type="match status" value="1"/>
</dbReference>
<keyword evidence="3" id="KW-1185">Reference proteome</keyword>
<dbReference type="Gene3D" id="3.40.50.1820">
    <property type="entry name" value="alpha/beta hydrolase"/>
    <property type="match status" value="1"/>
</dbReference>
<evidence type="ECO:0000313" key="3">
    <source>
        <dbReference type="Proteomes" id="UP001642520"/>
    </source>
</evidence>
<proteinExistence type="predicted"/>
<organism evidence="2 3">
    <name type="scientific">Xylocopa violacea</name>
    <name type="common">Violet carpenter bee</name>
    <name type="synonym">Apis violacea</name>
    <dbReference type="NCBI Taxonomy" id="135666"/>
    <lineage>
        <taxon>Eukaryota</taxon>
        <taxon>Metazoa</taxon>
        <taxon>Ecdysozoa</taxon>
        <taxon>Arthropoda</taxon>
        <taxon>Hexapoda</taxon>
        <taxon>Insecta</taxon>
        <taxon>Pterygota</taxon>
        <taxon>Neoptera</taxon>
        <taxon>Endopterygota</taxon>
        <taxon>Hymenoptera</taxon>
        <taxon>Apocrita</taxon>
        <taxon>Aculeata</taxon>
        <taxon>Apoidea</taxon>
        <taxon>Anthophila</taxon>
        <taxon>Apidae</taxon>
        <taxon>Xylocopa</taxon>
        <taxon>Xylocopa</taxon>
    </lineage>
</organism>
<dbReference type="PANTHER" id="PTHR46331">
    <property type="entry name" value="VALACYCLOVIR HYDROLASE"/>
    <property type="match status" value="1"/>
</dbReference>
<reference evidence="2 3" key="1">
    <citation type="submission" date="2024-08" db="EMBL/GenBank/DDBJ databases">
        <authorList>
            <person name="Will J Nash"/>
            <person name="Angela Man"/>
            <person name="Seanna McTaggart"/>
            <person name="Kendall Baker"/>
            <person name="Tom Barker"/>
            <person name="Leah Catchpole"/>
            <person name="Alex Durrant"/>
            <person name="Karim Gharbi"/>
            <person name="Naomi Irish"/>
            <person name="Gemy Kaithakottil"/>
            <person name="Debby Ku"/>
            <person name="Aaliyah Providence"/>
            <person name="Felix Shaw"/>
            <person name="David Swarbreck"/>
            <person name="Chris Watkins"/>
            <person name="Ann M. McCartney"/>
            <person name="Giulio Formenti"/>
            <person name="Alice Mouton"/>
            <person name="Noel Vella"/>
            <person name="Bjorn M von Reumont"/>
            <person name="Adriana Vella"/>
            <person name="Wilfried Haerty"/>
        </authorList>
    </citation>
    <scope>NUCLEOTIDE SEQUENCE [LARGE SCALE GENOMIC DNA]</scope>
</reference>
<evidence type="ECO:0000259" key="1">
    <source>
        <dbReference type="Pfam" id="PF00561"/>
    </source>
</evidence>
<comment type="caution">
    <text evidence="2">The sequence shown here is derived from an EMBL/GenBank/DDBJ whole genome shotgun (WGS) entry which is preliminary data.</text>
</comment>